<feature type="transmembrane region" description="Helical" evidence="1">
    <location>
        <begin position="119"/>
        <end position="136"/>
    </location>
</feature>
<dbReference type="KEGG" id="sap:Sulac_1421"/>
<feature type="transmembrane region" description="Helical" evidence="1">
    <location>
        <begin position="94"/>
        <end position="113"/>
    </location>
</feature>
<dbReference type="Gene3D" id="1.10.3730.20">
    <property type="match status" value="1"/>
</dbReference>
<evidence type="ECO:0000313" key="3">
    <source>
        <dbReference type="Proteomes" id="UP000005439"/>
    </source>
</evidence>
<keyword evidence="1" id="KW-0812">Transmembrane</keyword>
<keyword evidence="1" id="KW-1133">Transmembrane helix</keyword>
<sequence>MNSMSWTAASLVFASAGLHVTWNHWVRHQSGRLVDVWAMVSSGGVVAAVAALVIGGTVDWARAWPYIIATGLIHTVYFRLLARVYRVRQLAEGYTASRGVGVLLTAGTAWGFGIEPWRGDHILGIGLTVLGIGLVAGRPRRYFRSGFGTIHGVGLTIAAYSLTDSLAVHWVAPDVYVALLYLGAAVGLWPAVWQEGTRAIGWPAALAAGIGSVLSYALVLWAYRLGPVASIVAIRQVAPVLATAWDGWQRRLQDPVPSRVWWGTLFVVGGAIVLVG</sequence>
<dbReference type="SUPFAM" id="SSF103481">
    <property type="entry name" value="Multidrug resistance efflux transporter EmrE"/>
    <property type="match status" value="2"/>
</dbReference>
<dbReference type="EMBL" id="CP003179">
    <property type="protein sequence ID" value="AEW04918.1"/>
    <property type="molecule type" value="Genomic_DNA"/>
</dbReference>
<feature type="transmembrane region" description="Helical" evidence="1">
    <location>
        <begin position="175"/>
        <end position="193"/>
    </location>
</feature>
<reference evidence="2 3" key="2">
    <citation type="journal article" date="2012" name="Stand. Genomic Sci.">
        <title>Complete genome sequence of the moderately thermophilic mineral-sulfide-oxidizing firmicute Sulfobacillus acidophilus type strain (NAL(T)).</title>
        <authorList>
            <person name="Anderson I."/>
            <person name="Chertkov O."/>
            <person name="Chen A."/>
            <person name="Saunders E."/>
            <person name="Lapidus A."/>
            <person name="Nolan M."/>
            <person name="Lucas S."/>
            <person name="Hammon N."/>
            <person name="Deshpande S."/>
            <person name="Cheng J.F."/>
            <person name="Han C."/>
            <person name="Tapia R."/>
            <person name="Goodwin L.A."/>
            <person name="Pitluck S."/>
            <person name="Liolios K."/>
            <person name="Pagani I."/>
            <person name="Ivanova N."/>
            <person name="Mikhailova N."/>
            <person name="Pati A."/>
            <person name="Palaniappan K."/>
            <person name="Land M."/>
            <person name="Pan C."/>
            <person name="Rohde M."/>
            <person name="Pukall R."/>
            <person name="Goker M."/>
            <person name="Detter J.C."/>
            <person name="Woyke T."/>
            <person name="Bristow J."/>
            <person name="Eisen J.A."/>
            <person name="Markowitz V."/>
            <person name="Hugenholtz P."/>
            <person name="Kyrpides N.C."/>
            <person name="Klenk H.P."/>
            <person name="Mavromatis K."/>
        </authorList>
    </citation>
    <scope>NUCLEOTIDE SEQUENCE [LARGE SCALE GENOMIC DNA]</scope>
    <source>
        <strain evidence="3">ATCC 700253 / DSM 10332 / NAL</strain>
    </source>
</reference>
<keyword evidence="1" id="KW-0472">Membrane</keyword>
<dbReference type="Proteomes" id="UP000005439">
    <property type="component" value="Chromosome"/>
</dbReference>
<feature type="transmembrane region" description="Helical" evidence="1">
    <location>
        <begin position="6"/>
        <end position="25"/>
    </location>
</feature>
<protein>
    <recommendedName>
        <fullName evidence="4">EamA domain-containing protein</fullName>
    </recommendedName>
</protein>
<feature type="transmembrane region" description="Helical" evidence="1">
    <location>
        <begin position="63"/>
        <end position="82"/>
    </location>
</feature>
<evidence type="ECO:0008006" key="4">
    <source>
        <dbReference type="Google" id="ProtNLM"/>
    </source>
</evidence>
<name>G8TX10_SULAD</name>
<gene>
    <name evidence="2" type="ordered locus">Sulac_1421</name>
</gene>
<evidence type="ECO:0000256" key="1">
    <source>
        <dbReference type="SAM" id="Phobius"/>
    </source>
</evidence>
<evidence type="ECO:0000313" key="2">
    <source>
        <dbReference type="EMBL" id="AEW04918.1"/>
    </source>
</evidence>
<organism evidence="2 3">
    <name type="scientific">Sulfobacillus acidophilus (strain ATCC 700253 / DSM 10332 / NAL)</name>
    <dbReference type="NCBI Taxonomy" id="679936"/>
    <lineage>
        <taxon>Bacteria</taxon>
        <taxon>Bacillati</taxon>
        <taxon>Bacillota</taxon>
        <taxon>Clostridia</taxon>
        <taxon>Eubacteriales</taxon>
        <taxon>Clostridiales Family XVII. Incertae Sedis</taxon>
        <taxon>Sulfobacillus</taxon>
    </lineage>
</organism>
<dbReference type="InterPro" id="IPR037185">
    <property type="entry name" value="EmrE-like"/>
</dbReference>
<dbReference type="HOGENOM" id="CLU_1008063_0_0_9"/>
<dbReference type="STRING" id="679936.Sulac_1421"/>
<accession>G8TX10</accession>
<feature type="transmembrane region" description="Helical" evidence="1">
    <location>
        <begin position="200"/>
        <end position="223"/>
    </location>
</feature>
<keyword evidence="3" id="KW-1185">Reference proteome</keyword>
<proteinExistence type="predicted"/>
<feature type="transmembrane region" description="Helical" evidence="1">
    <location>
        <begin position="143"/>
        <end position="163"/>
    </location>
</feature>
<feature type="transmembrane region" description="Helical" evidence="1">
    <location>
        <begin position="260"/>
        <end position="275"/>
    </location>
</feature>
<dbReference type="AlphaFoldDB" id="G8TX10"/>
<reference evidence="3" key="1">
    <citation type="submission" date="2011-12" db="EMBL/GenBank/DDBJ databases">
        <title>The complete genome of chromosome of Sulfobacillus acidophilus DSM 10332.</title>
        <authorList>
            <person name="Lucas S."/>
            <person name="Han J."/>
            <person name="Lapidus A."/>
            <person name="Bruce D."/>
            <person name="Goodwin L."/>
            <person name="Pitluck S."/>
            <person name="Peters L."/>
            <person name="Kyrpides N."/>
            <person name="Mavromatis K."/>
            <person name="Ivanova N."/>
            <person name="Mikhailova N."/>
            <person name="Chertkov O."/>
            <person name="Saunders E."/>
            <person name="Detter J.C."/>
            <person name="Tapia R."/>
            <person name="Han C."/>
            <person name="Land M."/>
            <person name="Hauser L."/>
            <person name="Markowitz V."/>
            <person name="Cheng J.-F."/>
            <person name="Hugenholtz P."/>
            <person name="Woyke T."/>
            <person name="Wu D."/>
            <person name="Pukall R."/>
            <person name="Gehrich-Schroeter G."/>
            <person name="Schneider S."/>
            <person name="Klenk H.-P."/>
            <person name="Eisen J.A."/>
        </authorList>
    </citation>
    <scope>NUCLEOTIDE SEQUENCE [LARGE SCALE GENOMIC DNA]</scope>
    <source>
        <strain evidence="3">ATCC 700253 / DSM 10332 / NAL</strain>
    </source>
</reference>
<feature type="transmembrane region" description="Helical" evidence="1">
    <location>
        <begin position="37"/>
        <end position="57"/>
    </location>
</feature>